<feature type="compositionally biased region" description="Polar residues" evidence="11">
    <location>
        <begin position="230"/>
        <end position="239"/>
    </location>
</feature>
<dbReference type="AlphaFoldDB" id="A0AAN9TGD4"/>
<dbReference type="GO" id="GO:0006357">
    <property type="term" value="P:regulation of transcription by RNA polymerase II"/>
    <property type="evidence" value="ECO:0007669"/>
    <property type="project" value="InterPro"/>
</dbReference>
<dbReference type="Pfam" id="PF10278">
    <property type="entry name" value="Med19"/>
    <property type="match status" value="1"/>
</dbReference>
<organism evidence="13 14">
    <name type="scientific">Parthenolecanium corni</name>
    <dbReference type="NCBI Taxonomy" id="536013"/>
    <lineage>
        <taxon>Eukaryota</taxon>
        <taxon>Metazoa</taxon>
        <taxon>Ecdysozoa</taxon>
        <taxon>Arthropoda</taxon>
        <taxon>Hexapoda</taxon>
        <taxon>Insecta</taxon>
        <taxon>Pterygota</taxon>
        <taxon>Neoptera</taxon>
        <taxon>Paraneoptera</taxon>
        <taxon>Hemiptera</taxon>
        <taxon>Sternorrhyncha</taxon>
        <taxon>Coccoidea</taxon>
        <taxon>Coccidae</taxon>
        <taxon>Parthenolecanium</taxon>
    </lineage>
</organism>
<evidence type="ECO:0000259" key="12">
    <source>
        <dbReference type="Pfam" id="PF00085"/>
    </source>
</evidence>
<evidence type="ECO:0000256" key="9">
    <source>
        <dbReference type="ARBA" id="ARBA00045518"/>
    </source>
</evidence>
<comment type="similarity">
    <text evidence="10">Belongs to the Mediator complex subunit 19 family.</text>
</comment>
<gene>
    <name evidence="10" type="primary">MED19</name>
    <name evidence="13" type="ORF">V9T40_004057</name>
</gene>
<comment type="similarity">
    <text evidence="2">Belongs to the SRP19 family.</text>
</comment>
<comment type="function">
    <text evidence="10">Component of the Mediator complex, a coactivator involved in the regulated transcription of nearly all RNA polymerase II-dependent genes. Mediator functions as a bridge to convey information from gene-specific regulatory proteins to the basal RNA polymerase II transcription machinery. Mediator is recruited to promoters by direct interactions with regulatory proteins and serves as a scaffold for the assembly of a functional preinitiation complex with RNA polymerase II and the general transcription factors.</text>
</comment>
<dbReference type="EMBL" id="JBBCAQ010000027">
    <property type="protein sequence ID" value="KAK7586181.1"/>
    <property type="molecule type" value="Genomic_DNA"/>
</dbReference>
<evidence type="ECO:0000313" key="13">
    <source>
        <dbReference type="EMBL" id="KAK7586181.1"/>
    </source>
</evidence>
<keyword evidence="10" id="KW-0010">Activator</keyword>
<feature type="region of interest" description="Disordered" evidence="11">
    <location>
        <begin position="142"/>
        <end position="240"/>
    </location>
</feature>
<feature type="region of interest" description="Disordered" evidence="11">
    <location>
        <begin position="1"/>
        <end position="40"/>
    </location>
</feature>
<protein>
    <recommendedName>
        <fullName evidence="10">Mediator of RNA polymerase II transcription subunit 19</fullName>
    </recommendedName>
    <alternativeName>
        <fullName evidence="10">Mediator complex subunit 19</fullName>
    </alternativeName>
</protein>
<keyword evidence="3" id="KW-0963">Cytoplasm</keyword>
<feature type="compositionally biased region" description="Low complexity" evidence="11">
    <location>
        <begin position="15"/>
        <end position="26"/>
    </location>
</feature>
<proteinExistence type="inferred from homology"/>
<evidence type="ECO:0000313" key="14">
    <source>
        <dbReference type="Proteomes" id="UP001367676"/>
    </source>
</evidence>
<feature type="compositionally biased region" description="Basic and acidic residues" evidence="11">
    <location>
        <begin position="542"/>
        <end position="552"/>
    </location>
</feature>
<comment type="function">
    <text evidence="9">Component of the signal recognition particle (SRP) complex, a ribonucleoprotein complex that mediates the cotranslational targeting of secretory and membrane proteins to the endoplasmic reticulum (ER). Binds directly to 7SL RNA. Mediates binding of SRP54 to the SRP complex.</text>
</comment>
<evidence type="ECO:0000256" key="6">
    <source>
        <dbReference type="ARBA" id="ARBA00023163"/>
    </source>
</evidence>
<keyword evidence="14" id="KW-1185">Reference proteome</keyword>
<evidence type="ECO:0000256" key="4">
    <source>
        <dbReference type="ARBA" id="ARBA00023015"/>
    </source>
</evidence>
<evidence type="ECO:0000256" key="3">
    <source>
        <dbReference type="ARBA" id="ARBA00022490"/>
    </source>
</evidence>
<dbReference type="GO" id="GO:0016592">
    <property type="term" value="C:mediator complex"/>
    <property type="evidence" value="ECO:0007669"/>
    <property type="project" value="InterPro"/>
</dbReference>
<comment type="caution">
    <text evidence="13">The sequence shown here is derived from an EMBL/GenBank/DDBJ whole genome shotgun (WGS) entry which is preliminary data.</text>
</comment>
<dbReference type="GO" id="GO:0003712">
    <property type="term" value="F:transcription coregulator activity"/>
    <property type="evidence" value="ECO:0007669"/>
    <property type="project" value="InterPro"/>
</dbReference>
<keyword evidence="7 10" id="KW-0539">Nucleus</keyword>
<feature type="compositionally biased region" description="Basic residues" evidence="11">
    <location>
        <begin position="208"/>
        <end position="221"/>
    </location>
</feature>
<dbReference type="Proteomes" id="UP001367676">
    <property type="component" value="Unassembled WGS sequence"/>
</dbReference>
<comment type="subunit">
    <text evidence="10">Component of the Mediator complex.</text>
</comment>
<evidence type="ECO:0000256" key="7">
    <source>
        <dbReference type="ARBA" id="ARBA00023242"/>
    </source>
</evidence>
<dbReference type="Gene3D" id="3.40.30.10">
    <property type="entry name" value="Glutaredoxin"/>
    <property type="match status" value="1"/>
</dbReference>
<dbReference type="InterPro" id="IPR002778">
    <property type="entry name" value="Signal_recog_particle_SRP19"/>
</dbReference>
<feature type="compositionally biased region" description="Polar residues" evidence="11">
    <location>
        <begin position="31"/>
        <end position="40"/>
    </location>
</feature>
<evidence type="ECO:0000256" key="8">
    <source>
        <dbReference type="ARBA" id="ARBA00023274"/>
    </source>
</evidence>
<keyword evidence="5" id="KW-0733">Signal recognition particle</keyword>
<dbReference type="Gene3D" id="3.30.56.30">
    <property type="entry name" value="Signal recognition particle, SRP19-like subunit"/>
    <property type="match status" value="1"/>
</dbReference>
<dbReference type="InterPro" id="IPR013766">
    <property type="entry name" value="Thioredoxin_domain"/>
</dbReference>
<sequence length="559" mass="63871">MMMGDQFRSKVDQYSPKSSPRGSRSPIVPRQDSTGTLKTTISLGKNPSIVHSGPFYLMKEPPAESELTGAKNLMAYYGLEHTYSRFSGKRVKESLSAFLPHLPGYIDNPGSKDNSSLRSLIEKPPITGKEILPLTNMQLSGFRLHPGPLPEQYRFENQMPQKKHKTKKKKNKYRNSEVAAQEISNDMTLDSHEKKHKKQKRHDEDKERKKRKKEKKKKKQKHSPEHMGNLTPNQHSNAKNDCEECDKLEDALFHIREDLVDSLNAWVVKAVNSQLVRIYNPSKEPALIFFRHGVPLLYDGEIDDELILHSFTENKEPCVRELNDENFEHLTQVSTGATTGDCYSTDCIECQNLQARWESVCAKLKTRLNVARINKQSAGKVTGRRFGVTQVPSFLFGVLPKFQNSVDALIEEPPELSDADPNEILLMSLLNYLTDRWICIYPAYINKKKTLAEGRRIPKEKSVDDPTLAEIMETLKATGVNALPEYKQYSRERSKEMSFRGRVKVQIKNDDGTPCNPEFPTRESVMLYISSSIPKLKSRTNKPQEHVKETSKKKGKNRK</sequence>
<dbReference type="GO" id="GO:0006614">
    <property type="term" value="P:SRP-dependent cotranslational protein targeting to membrane"/>
    <property type="evidence" value="ECO:0007669"/>
    <property type="project" value="InterPro"/>
</dbReference>
<dbReference type="SUPFAM" id="SSF52833">
    <property type="entry name" value="Thioredoxin-like"/>
    <property type="match status" value="2"/>
</dbReference>
<dbReference type="InterPro" id="IPR019403">
    <property type="entry name" value="Mediator_Med19_met"/>
</dbReference>
<reference evidence="13 14" key="1">
    <citation type="submission" date="2024-03" db="EMBL/GenBank/DDBJ databases">
        <title>Adaptation during the transition from Ophiocordyceps entomopathogen to insect associate is accompanied by gene loss and intensified selection.</title>
        <authorList>
            <person name="Ward C.M."/>
            <person name="Onetto C.A."/>
            <person name="Borneman A.R."/>
        </authorList>
    </citation>
    <scope>NUCLEOTIDE SEQUENCE [LARGE SCALE GENOMIC DNA]</scope>
    <source>
        <strain evidence="13">AWRI1</strain>
        <tissue evidence="13">Single Adult Female</tissue>
    </source>
</reference>
<feature type="domain" description="Thioredoxin" evidence="12">
    <location>
        <begin position="320"/>
        <end position="396"/>
    </location>
</feature>
<evidence type="ECO:0000256" key="11">
    <source>
        <dbReference type="SAM" id="MobiDB-lite"/>
    </source>
</evidence>
<dbReference type="PANTHER" id="PTHR19991">
    <property type="entry name" value="L 2 01289"/>
    <property type="match status" value="1"/>
</dbReference>
<evidence type="ECO:0000256" key="5">
    <source>
        <dbReference type="ARBA" id="ARBA00023135"/>
    </source>
</evidence>
<keyword evidence="6 10" id="KW-0804">Transcription</keyword>
<evidence type="ECO:0000256" key="2">
    <source>
        <dbReference type="ARBA" id="ARBA00008910"/>
    </source>
</evidence>
<evidence type="ECO:0000256" key="1">
    <source>
        <dbReference type="ARBA" id="ARBA00004123"/>
    </source>
</evidence>
<evidence type="ECO:0000256" key="10">
    <source>
        <dbReference type="RuleBase" id="RU364151"/>
    </source>
</evidence>
<feature type="compositionally biased region" description="Basic residues" evidence="11">
    <location>
        <begin position="161"/>
        <end position="173"/>
    </location>
</feature>
<dbReference type="SUPFAM" id="SSF69695">
    <property type="entry name" value="SRP19"/>
    <property type="match status" value="1"/>
</dbReference>
<keyword evidence="8" id="KW-0687">Ribonucleoprotein</keyword>
<dbReference type="InterPro" id="IPR036249">
    <property type="entry name" value="Thioredoxin-like_sf"/>
</dbReference>
<comment type="subcellular location">
    <subcellularLocation>
        <location evidence="1 10">Nucleus</location>
    </subcellularLocation>
</comment>
<feature type="region of interest" description="Disordered" evidence="11">
    <location>
        <begin position="532"/>
        <end position="559"/>
    </location>
</feature>
<dbReference type="GO" id="GO:0008312">
    <property type="term" value="F:7S RNA binding"/>
    <property type="evidence" value="ECO:0007669"/>
    <property type="project" value="InterPro"/>
</dbReference>
<dbReference type="Pfam" id="PF00085">
    <property type="entry name" value="Thioredoxin"/>
    <property type="match status" value="1"/>
</dbReference>
<dbReference type="InterPro" id="IPR036521">
    <property type="entry name" value="SRP19-like_sf"/>
</dbReference>
<dbReference type="Pfam" id="PF01922">
    <property type="entry name" value="SRP19"/>
    <property type="match status" value="1"/>
</dbReference>
<keyword evidence="4 10" id="KW-0805">Transcription regulation</keyword>
<dbReference type="PANTHER" id="PTHR19991:SF2">
    <property type="entry name" value="GH08893P"/>
    <property type="match status" value="1"/>
</dbReference>
<dbReference type="GO" id="GO:0005786">
    <property type="term" value="C:signal recognition particle, endoplasmic reticulum targeting"/>
    <property type="evidence" value="ECO:0007669"/>
    <property type="project" value="UniProtKB-KW"/>
</dbReference>
<accession>A0AAN9TGD4</accession>
<name>A0AAN9TGD4_9HEMI</name>